<dbReference type="AlphaFoldDB" id="A0A9W9V592"/>
<dbReference type="InterPro" id="IPR005828">
    <property type="entry name" value="MFS_sugar_transport-like"/>
</dbReference>
<dbReference type="PANTHER" id="PTHR48022">
    <property type="entry name" value="PLASTIDIC GLUCOSE TRANSPORTER 4"/>
    <property type="match status" value="1"/>
</dbReference>
<evidence type="ECO:0000256" key="5">
    <source>
        <dbReference type="ARBA" id="ARBA00023136"/>
    </source>
</evidence>
<dbReference type="EMBL" id="JAPZBU010000013">
    <property type="protein sequence ID" value="KAJ5369428.1"/>
    <property type="molecule type" value="Genomic_DNA"/>
</dbReference>
<dbReference type="OrthoDB" id="6133115at2759"/>
<evidence type="ECO:0000256" key="4">
    <source>
        <dbReference type="ARBA" id="ARBA00022989"/>
    </source>
</evidence>
<dbReference type="PROSITE" id="PS50850">
    <property type="entry name" value="MFS"/>
    <property type="match status" value="1"/>
</dbReference>
<feature type="domain" description="Major facilitator superfamily (MFS) profile" evidence="7">
    <location>
        <begin position="37"/>
        <end position="478"/>
    </location>
</feature>
<feature type="transmembrane region" description="Helical" evidence="6">
    <location>
        <begin position="130"/>
        <end position="153"/>
    </location>
</feature>
<dbReference type="Pfam" id="PF00083">
    <property type="entry name" value="Sugar_tr"/>
    <property type="match status" value="1"/>
</dbReference>
<feature type="transmembrane region" description="Helical" evidence="6">
    <location>
        <begin position="34"/>
        <end position="55"/>
    </location>
</feature>
<dbReference type="Proteomes" id="UP001147747">
    <property type="component" value="Unassembled WGS sequence"/>
</dbReference>
<dbReference type="GeneID" id="81377657"/>
<feature type="transmembrane region" description="Helical" evidence="6">
    <location>
        <begin position="165"/>
        <end position="184"/>
    </location>
</feature>
<dbReference type="Gene3D" id="1.20.1250.20">
    <property type="entry name" value="MFS general substrate transporter like domains"/>
    <property type="match status" value="1"/>
</dbReference>
<name>A0A9W9V592_9EURO</name>
<feature type="transmembrane region" description="Helical" evidence="6">
    <location>
        <begin position="289"/>
        <end position="311"/>
    </location>
</feature>
<comment type="similarity">
    <text evidence="2">Belongs to the major facilitator superfamily. Sugar transporter (TC 2.A.1.1) family.</text>
</comment>
<feature type="transmembrane region" description="Helical" evidence="6">
    <location>
        <begin position="75"/>
        <end position="95"/>
    </location>
</feature>
<keyword evidence="9" id="KW-1185">Reference proteome</keyword>
<organism evidence="8 9">
    <name type="scientific">Penicillium cosmopolitanum</name>
    <dbReference type="NCBI Taxonomy" id="1131564"/>
    <lineage>
        <taxon>Eukaryota</taxon>
        <taxon>Fungi</taxon>
        <taxon>Dikarya</taxon>
        <taxon>Ascomycota</taxon>
        <taxon>Pezizomycotina</taxon>
        <taxon>Eurotiomycetes</taxon>
        <taxon>Eurotiomycetidae</taxon>
        <taxon>Eurotiales</taxon>
        <taxon>Aspergillaceae</taxon>
        <taxon>Penicillium</taxon>
    </lineage>
</organism>
<evidence type="ECO:0000313" key="8">
    <source>
        <dbReference type="EMBL" id="KAJ5369428.1"/>
    </source>
</evidence>
<evidence type="ECO:0000256" key="3">
    <source>
        <dbReference type="ARBA" id="ARBA00022692"/>
    </source>
</evidence>
<evidence type="ECO:0000259" key="7">
    <source>
        <dbReference type="PROSITE" id="PS50850"/>
    </source>
</evidence>
<feature type="transmembrane region" description="Helical" evidence="6">
    <location>
        <begin position="425"/>
        <end position="443"/>
    </location>
</feature>
<dbReference type="FunFam" id="1.20.1250.20:FF:000117">
    <property type="entry name" value="MFS hexose transporter"/>
    <property type="match status" value="1"/>
</dbReference>
<accession>A0A9W9V592</accession>
<dbReference type="PANTHER" id="PTHR48022:SF3">
    <property type="entry name" value="HEXOSE TRANSPORTER PROTEIN (AFU_ORTHOLOGUE AFUA_8G04480)-RELATED"/>
    <property type="match status" value="1"/>
</dbReference>
<reference evidence="8" key="1">
    <citation type="submission" date="2022-12" db="EMBL/GenBank/DDBJ databases">
        <authorList>
            <person name="Petersen C."/>
        </authorList>
    </citation>
    <scope>NUCLEOTIDE SEQUENCE</scope>
    <source>
        <strain evidence="8">IBT 29677</strain>
    </source>
</reference>
<dbReference type="InterPro" id="IPR020846">
    <property type="entry name" value="MFS_dom"/>
</dbReference>
<proteinExistence type="inferred from homology"/>
<dbReference type="PROSITE" id="PS00216">
    <property type="entry name" value="SUGAR_TRANSPORT_1"/>
    <property type="match status" value="1"/>
</dbReference>
<dbReference type="SUPFAM" id="SSF103473">
    <property type="entry name" value="MFS general substrate transporter"/>
    <property type="match status" value="1"/>
</dbReference>
<dbReference type="InterPro" id="IPR050360">
    <property type="entry name" value="MFS_Sugar_Transporters"/>
</dbReference>
<gene>
    <name evidence="8" type="ORF">N7509_014040</name>
</gene>
<comment type="caution">
    <text evidence="8">The sequence shown here is derived from an EMBL/GenBank/DDBJ whole genome shotgun (WGS) entry which is preliminary data.</text>
</comment>
<keyword evidence="5 6" id="KW-0472">Membrane</keyword>
<evidence type="ECO:0000256" key="1">
    <source>
        <dbReference type="ARBA" id="ARBA00004141"/>
    </source>
</evidence>
<evidence type="ECO:0000256" key="2">
    <source>
        <dbReference type="ARBA" id="ARBA00010992"/>
    </source>
</evidence>
<dbReference type="GO" id="GO:0005351">
    <property type="term" value="F:carbohydrate:proton symporter activity"/>
    <property type="evidence" value="ECO:0007669"/>
    <property type="project" value="TreeGrafter"/>
</dbReference>
<dbReference type="InterPro" id="IPR036259">
    <property type="entry name" value="MFS_trans_sf"/>
</dbReference>
<sequence length="518" mass="56902">MGLENTLKSVGPELAAALPQGDGAWFKNSHLRTLNYYIFSMIILASANGYDGSLMNGLQALPQWQSFMNHPSGSWLGFINAAQSLGAMCSLPVIAWSANKFGRKRTLLVGYFWLCLGTGLQVGARNTTMFVIGRLSVGGVTSFFAMPAALLITETSYPTHRGIATSLYNTGWYIGSAIAAWATFASRNYTDGQASWAWRIPSVLQFLIPLCALPGVLMAPESPRWLTAVGRTDEARAILTKYHAGGDANSRLVTFEMAEISNAIEAERLNETSTSWLDLIRTKGNRHRLLISVTIGIYSQWNGVGIVSYYLAPTLAAVGIKSVTQQTLISGFIQIWNLIFAVSAAFTVDRLGRRPLFLISCIGMLTCYIIISGLSGSFDKTGVASIGIAVVPFFFLYFGFYDIAFTPLLYGYTCEIWPYELRARGIASMTFSTQTALFFNIFVNPIALDAIGWKYYLVYVGILIIVTVTVYFFYPETNGHSLEEMVRVFDGNDIAPFQSKSGLVEDEKPGEVLLVENA</sequence>
<keyword evidence="3 6" id="KW-0812">Transmembrane</keyword>
<protein>
    <submittedName>
        <fullName evidence="8">General substrate transporter</fullName>
    </submittedName>
</protein>
<dbReference type="InterPro" id="IPR005829">
    <property type="entry name" value="Sugar_transporter_CS"/>
</dbReference>
<feature type="transmembrane region" description="Helical" evidence="6">
    <location>
        <begin position="355"/>
        <end position="374"/>
    </location>
</feature>
<feature type="transmembrane region" description="Helical" evidence="6">
    <location>
        <begin position="455"/>
        <end position="474"/>
    </location>
</feature>
<reference evidence="8" key="2">
    <citation type="journal article" date="2023" name="IMA Fungus">
        <title>Comparative genomic study of the Penicillium genus elucidates a diverse pangenome and 15 lateral gene transfer events.</title>
        <authorList>
            <person name="Petersen C."/>
            <person name="Sorensen T."/>
            <person name="Nielsen M.R."/>
            <person name="Sondergaard T.E."/>
            <person name="Sorensen J.L."/>
            <person name="Fitzpatrick D.A."/>
            <person name="Frisvad J.C."/>
            <person name="Nielsen K.L."/>
        </authorList>
    </citation>
    <scope>NUCLEOTIDE SEQUENCE</scope>
    <source>
        <strain evidence="8">IBT 29677</strain>
    </source>
</reference>
<evidence type="ECO:0000313" key="9">
    <source>
        <dbReference type="Proteomes" id="UP001147747"/>
    </source>
</evidence>
<dbReference type="RefSeq" id="XP_056480666.1">
    <property type="nucleotide sequence ID" value="XM_056638677.1"/>
</dbReference>
<feature type="transmembrane region" description="Helical" evidence="6">
    <location>
        <begin position="331"/>
        <end position="348"/>
    </location>
</feature>
<dbReference type="GO" id="GO:0016020">
    <property type="term" value="C:membrane"/>
    <property type="evidence" value="ECO:0007669"/>
    <property type="project" value="UniProtKB-SubCell"/>
</dbReference>
<evidence type="ECO:0000256" key="6">
    <source>
        <dbReference type="SAM" id="Phobius"/>
    </source>
</evidence>
<comment type="subcellular location">
    <subcellularLocation>
        <location evidence="1">Membrane</location>
        <topology evidence="1">Multi-pass membrane protein</topology>
    </subcellularLocation>
</comment>
<keyword evidence="4 6" id="KW-1133">Transmembrane helix</keyword>
<feature type="transmembrane region" description="Helical" evidence="6">
    <location>
        <begin position="386"/>
        <end position="413"/>
    </location>
</feature>